<dbReference type="InterPro" id="IPR059018">
    <property type="entry name" value="HEAT_URB1"/>
</dbReference>
<feature type="domain" description="URB1 C-terminal" evidence="3">
    <location>
        <begin position="816"/>
        <end position="1034"/>
    </location>
</feature>
<accession>A0A6G1HKZ4</accession>
<keyword evidence="6" id="KW-1185">Reference proteome</keyword>
<protein>
    <recommendedName>
        <fullName evidence="7">Ribosome biogenesis protein Urb1</fullName>
    </recommendedName>
</protein>
<gene>
    <name evidence="5" type="ORF">EJ06DRAFT_516420</name>
</gene>
<feature type="region of interest" description="Disordered" evidence="1">
    <location>
        <begin position="762"/>
        <end position="782"/>
    </location>
</feature>
<evidence type="ECO:0000259" key="2">
    <source>
        <dbReference type="Pfam" id="PF11707"/>
    </source>
</evidence>
<dbReference type="PANTHER" id="PTHR13500">
    <property type="entry name" value="NUCLEOLAR PRERIBOSOMAL-ASSOCIATED PROTEIN 1"/>
    <property type="match status" value="1"/>
</dbReference>
<evidence type="ECO:0000259" key="4">
    <source>
        <dbReference type="Pfam" id="PF26140"/>
    </source>
</evidence>
<evidence type="ECO:0000259" key="3">
    <source>
        <dbReference type="Pfam" id="PF16201"/>
    </source>
</evidence>
<dbReference type="Pfam" id="PF11707">
    <property type="entry name" value="Npa1"/>
    <property type="match status" value="1"/>
</dbReference>
<evidence type="ECO:0000313" key="6">
    <source>
        <dbReference type="Proteomes" id="UP000799640"/>
    </source>
</evidence>
<dbReference type="Pfam" id="PF16201">
    <property type="entry name" value="NopRA1"/>
    <property type="match status" value="1"/>
</dbReference>
<dbReference type="SUPFAM" id="SSF48371">
    <property type="entry name" value="ARM repeat"/>
    <property type="match status" value="1"/>
</dbReference>
<feature type="domain" description="URB1 central HEAT repeat" evidence="4">
    <location>
        <begin position="590"/>
        <end position="756"/>
    </location>
</feature>
<feature type="region of interest" description="Disordered" evidence="1">
    <location>
        <begin position="1"/>
        <end position="23"/>
    </location>
</feature>
<dbReference type="PANTHER" id="PTHR13500:SF0">
    <property type="entry name" value="NUCLEOLAR PRE-RIBOSOMAL-ASSOCIATED PROTEIN 1"/>
    <property type="match status" value="1"/>
</dbReference>
<evidence type="ECO:0000313" key="5">
    <source>
        <dbReference type="EMBL" id="KAF2396733.1"/>
    </source>
</evidence>
<proteinExistence type="predicted"/>
<name>A0A6G1HKZ4_9PEZI</name>
<feature type="domain" description="URB1 N-terminal" evidence="2">
    <location>
        <begin position="93"/>
        <end position="411"/>
    </location>
</feature>
<dbReference type="InterPro" id="IPR016024">
    <property type="entry name" value="ARM-type_fold"/>
</dbReference>
<dbReference type="InterPro" id="IPR039844">
    <property type="entry name" value="URB1"/>
</dbReference>
<dbReference type="InterPro" id="IPR021714">
    <property type="entry name" value="URB1_N"/>
</dbReference>
<dbReference type="GO" id="GO:0005730">
    <property type="term" value="C:nucleolus"/>
    <property type="evidence" value="ECO:0007669"/>
    <property type="project" value="TreeGrafter"/>
</dbReference>
<evidence type="ECO:0000256" key="1">
    <source>
        <dbReference type="SAM" id="MobiDB-lite"/>
    </source>
</evidence>
<dbReference type="Proteomes" id="UP000799640">
    <property type="component" value="Unassembled WGS sequence"/>
</dbReference>
<sequence>MSKRPAEESADGHPKRRKPDAATDIHTARQLQSLLSFQQDAAQMRDAIGAFKAFLESIVYPEDKDDVPRRRAILREFLESQKPRTISDDSVYLPDLMQTWSWADQTNVENLFSAVTAVLALLLKTLSTEIAAREYGLLLGRTVLLPAQAKLAARAMGVPKHKEYIISPALRLLTEVISFDGGALARNCYAQRDTTFDARILGRNLGLRRAQTDRPSVRMNAVRYVLAHLRFQTEGAKMDIMRQGNVVRALLDGLDQDTPGLIREVLSVLKSVVLDGAVSRSTKGFLFNERSLHSLAQLYRVASDDSEPPLQDVVHEFMLLVCTSPAAGVIRPSTGWYPLGADQDEEVQYQSAPIRNRALAEFLPTLRPYANDLERELMVSIFDAVPELVAHYFSRKSTFAFDPKLTATWVGFAALLFSTVQLPVPHHFGRKEPAALPPPASVAIESILPRPLTQKILSKCIYHSSDLVRFFALRLLVAAFEKLRNVLRLYDGWVGAREGLITEFCLRCPRMKEVIECFRKIPDAKLLQREAISRLLALYYTVTPQLALDEKFGVSVALTSALQQLESVEGEERQLRLITLGHLVRIASCSPDMLWWSKPESLRFSPFVSLLRLLVSEPNTEIRALLSVVVRDCAVLQTETEKSALDALVLSLKAAPESVFTFLDGCLQRLTRRPIKYADDADALGGTPISLLLLVLVEQWQFAASTEAGPSVAAWLAELLPLLQAVGEDANALEAVATRLAADPKTDKRAKKAFKSALARTVTLPSQPSQPSQPEPTQLPPFDLTALLPPPESDNHPGLMKWKSKPPAAAIEDGSLSLLISCLSSTAPHIRRESLLSLRTFSASLATSSYAERIPISLLLGEVLETAQPTTGLPPLLGAFARACIPVLTDPTHPVYPEVNTFLLRGPSWHPPNVTGWFSTRLLGSAPEETGREGDWWRCVCWFLAWVVDGLRGEQDVELLRRGRVFERIMALAAHPVVRQAGGLSVERAVAVMGGEGEAGLQTLAGALVVGVVLRACAVGGVGTMVTRAGALGWLGGVEGGKQVEEVVRKSEGVEEWIGGRVVTAA</sequence>
<dbReference type="GO" id="GO:0000466">
    <property type="term" value="P:maturation of 5.8S rRNA from tricistronic rRNA transcript (SSU-rRNA, 5.8S rRNA, LSU-rRNA)"/>
    <property type="evidence" value="ECO:0007669"/>
    <property type="project" value="TreeGrafter"/>
</dbReference>
<dbReference type="GO" id="GO:0000463">
    <property type="term" value="P:maturation of LSU-rRNA from tricistronic rRNA transcript (SSU-rRNA, 5.8S rRNA, LSU-rRNA)"/>
    <property type="evidence" value="ECO:0007669"/>
    <property type="project" value="TreeGrafter"/>
</dbReference>
<reference evidence="5" key="1">
    <citation type="journal article" date="2020" name="Stud. Mycol.">
        <title>101 Dothideomycetes genomes: a test case for predicting lifestyles and emergence of pathogens.</title>
        <authorList>
            <person name="Haridas S."/>
            <person name="Albert R."/>
            <person name="Binder M."/>
            <person name="Bloem J."/>
            <person name="Labutti K."/>
            <person name="Salamov A."/>
            <person name="Andreopoulos B."/>
            <person name="Baker S."/>
            <person name="Barry K."/>
            <person name="Bills G."/>
            <person name="Bluhm B."/>
            <person name="Cannon C."/>
            <person name="Castanera R."/>
            <person name="Culley D."/>
            <person name="Daum C."/>
            <person name="Ezra D."/>
            <person name="Gonzalez J."/>
            <person name="Henrissat B."/>
            <person name="Kuo A."/>
            <person name="Liang C."/>
            <person name="Lipzen A."/>
            <person name="Lutzoni F."/>
            <person name="Magnuson J."/>
            <person name="Mondo S."/>
            <person name="Nolan M."/>
            <person name="Ohm R."/>
            <person name="Pangilinan J."/>
            <person name="Park H.-J."/>
            <person name="Ramirez L."/>
            <person name="Alfaro M."/>
            <person name="Sun H."/>
            <person name="Tritt A."/>
            <person name="Yoshinaga Y."/>
            <person name="Zwiers L.-H."/>
            <person name="Turgeon B."/>
            <person name="Goodwin S."/>
            <person name="Spatafora J."/>
            <person name="Crous P."/>
            <person name="Grigoriev I."/>
        </authorList>
    </citation>
    <scope>NUCLEOTIDE SEQUENCE</scope>
    <source>
        <strain evidence="5">CBS 262.69</strain>
    </source>
</reference>
<dbReference type="InterPro" id="IPR032436">
    <property type="entry name" value="URB1_C"/>
</dbReference>
<dbReference type="EMBL" id="ML996706">
    <property type="protein sequence ID" value="KAF2396733.1"/>
    <property type="molecule type" value="Genomic_DNA"/>
</dbReference>
<dbReference type="Pfam" id="PF26140">
    <property type="entry name" value="HEAT_URB1"/>
    <property type="match status" value="1"/>
</dbReference>
<evidence type="ECO:0008006" key="7">
    <source>
        <dbReference type="Google" id="ProtNLM"/>
    </source>
</evidence>
<dbReference type="OrthoDB" id="72892at2759"/>
<dbReference type="AlphaFoldDB" id="A0A6G1HKZ4"/>
<organism evidence="5 6">
    <name type="scientific">Trichodelitschia bisporula</name>
    <dbReference type="NCBI Taxonomy" id="703511"/>
    <lineage>
        <taxon>Eukaryota</taxon>
        <taxon>Fungi</taxon>
        <taxon>Dikarya</taxon>
        <taxon>Ascomycota</taxon>
        <taxon>Pezizomycotina</taxon>
        <taxon>Dothideomycetes</taxon>
        <taxon>Dothideomycetes incertae sedis</taxon>
        <taxon>Phaeotrichales</taxon>
        <taxon>Phaeotrichaceae</taxon>
        <taxon>Trichodelitschia</taxon>
    </lineage>
</organism>